<feature type="region of interest" description="Disordered" evidence="9">
    <location>
        <begin position="212"/>
        <end position="231"/>
    </location>
</feature>
<evidence type="ECO:0000256" key="9">
    <source>
        <dbReference type="SAM" id="MobiDB-lite"/>
    </source>
</evidence>
<evidence type="ECO:0000256" key="4">
    <source>
        <dbReference type="ARBA" id="ARBA00022692"/>
    </source>
</evidence>
<comment type="subcellular location">
    <subcellularLocation>
        <location evidence="1">Membrane</location>
        <topology evidence="1">Single-pass type IV membrane protein</topology>
    </subcellularLocation>
</comment>
<accession>A0A8T1WP51</accession>
<evidence type="ECO:0000256" key="6">
    <source>
        <dbReference type="ARBA" id="ARBA00022989"/>
    </source>
</evidence>
<keyword evidence="13" id="KW-1185">Reference proteome</keyword>
<feature type="domain" description="T-SNARE coiled-coil homology" evidence="11">
    <location>
        <begin position="256"/>
        <end position="318"/>
    </location>
</feature>
<dbReference type="PROSITE" id="PS50192">
    <property type="entry name" value="T_SNARE"/>
    <property type="match status" value="1"/>
</dbReference>
<evidence type="ECO:0000259" key="11">
    <source>
        <dbReference type="PROSITE" id="PS50192"/>
    </source>
</evidence>
<dbReference type="Proteomes" id="UP000693981">
    <property type="component" value="Unassembled WGS sequence"/>
</dbReference>
<dbReference type="GO" id="GO:0006890">
    <property type="term" value="P:retrograde vesicle-mediated transport, Golgi to endoplasmic reticulum"/>
    <property type="evidence" value="ECO:0007669"/>
    <property type="project" value="TreeGrafter"/>
</dbReference>
<feature type="region of interest" description="Disordered" evidence="9">
    <location>
        <begin position="168"/>
        <end position="201"/>
    </location>
</feature>
<reference evidence="12" key="1">
    <citation type="submission" date="2021-02" db="EMBL/GenBank/DDBJ databases">
        <authorList>
            <person name="Palmer J.M."/>
        </authorList>
    </citation>
    <scope>NUCLEOTIDE SEQUENCE</scope>
    <source>
        <strain evidence="12">SCRP23</strain>
    </source>
</reference>
<evidence type="ECO:0000313" key="12">
    <source>
        <dbReference type="EMBL" id="KAG7395802.1"/>
    </source>
</evidence>
<sequence>MSVDVTPRFRELAPCAPHAPVHPPSAFSLEATDLLNSLLELERLLAQARPRYLQPKRFIRTKGSRMSEQDKDELDADLVELIKNCSTQIDSLKAAVDAQHGAAINTVEHQGEVVAYLLERLKSIADEAKRMQKKRYQQPFLLSSRLLPEEERQNLDALEQKIIRMKEESKKKQTVASPRNAKSTAPLSPKSPPAGPASPLSVQSPLMAEIRQRHAPNSQKRSPSAQDAPVFASQNEEFEFSEEEDRRFRVENVMLHRHFQENLEDAKKMESKMAEISNLMGQFADKIMEQQTDIDLIHQHAQETKTNVTQSNRILEQTQKIGNGYGFMIFCFYAGFSIILHMLHYFND</sequence>
<name>A0A8T1WP51_9STRA</name>
<feature type="compositionally biased region" description="Polar residues" evidence="9">
    <location>
        <begin position="174"/>
        <end position="183"/>
    </location>
</feature>
<organism evidence="12 13">
    <name type="scientific">Phytophthora boehmeriae</name>
    <dbReference type="NCBI Taxonomy" id="109152"/>
    <lineage>
        <taxon>Eukaryota</taxon>
        <taxon>Sar</taxon>
        <taxon>Stramenopiles</taxon>
        <taxon>Oomycota</taxon>
        <taxon>Peronosporomycetes</taxon>
        <taxon>Peronosporales</taxon>
        <taxon>Peronosporaceae</taxon>
        <taxon>Phytophthora</taxon>
    </lineage>
</organism>
<dbReference type="GO" id="GO:0031201">
    <property type="term" value="C:SNARE complex"/>
    <property type="evidence" value="ECO:0007669"/>
    <property type="project" value="TreeGrafter"/>
</dbReference>
<keyword evidence="5" id="KW-0653">Protein transport</keyword>
<evidence type="ECO:0000256" key="7">
    <source>
        <dbReference type="ARBA" id="ARBA00023054"/>
    </source>
</evidence>
<dbReference type="GO" id="GO:0015031">
    <property type="term" value="P:protein transport"/>
    <property type="evidence" value="ECO:0007669"/>
    <property type="project" value="UniProtKB-KW"/>
</dbReference>
<dbReference type="EMBL" id="JAGDFL010000187">
    <property type="protein sequence ID" value="KAG7395802.1"/>
    <property type="molecule type" value="Genomic_DNA"/>
</dbReference>
<dbReference type="PANTHER" id="PTHR15959:SF0">
    <property type="entry name" value="SYNTAXIN-18"/>
    <property type="match status" value="1"/>
</dbReference>
<dbReference type="GO" id="GO:0005783">
    <property type="term" value="C:endoplasmic reticulum"/>
    <property type="evidence" value="ECO:0007669"/>
    <property type="project" value="TreeGrafter"/>
</dbReference>
<dbReference type="OrthoDB" id="342981at2759"/>
<gene>
    <name evidence="12" type="ORF">PHYBOEH_003169</name>
</gene>
<protein>
    <recommendedName>
        <fullName evidence="11">t-SNARE coiled-coil homology domain-containing protein</fullName>
    </recommendedName>
</protein>
<evidence type="ECO:0000256" key="8">
    <source>
        <dbReference type="ARBA" id="ARBA00023136"/>
    </source>
</evidence>
<feature type="compositionally biased region" description="Polar residues" evidence="9">
    <location>
        <begin position="215"/>
        <end position="225"/>
    </location>
</feature>
<evidence type="ECO:0000256" key="3">
    <source>
        <dbReference type="ARBA" id="ARBA00022448"/>
    </source>
</evidence>
<dbReference type="PANTHER" id="PTHR15959">
    <property type="entry name" value="SYNTAXIN-18"/>
    <property type="match status" value="1"/>
</dbReference>
<evidence type="ECO:0000256" key="5">
    <source>
        <dbReference type="ARBA" id="ARBA00022927"/>
    </source>
</evidence>
<feature type="transmembrane region" description="Helical" evidence="10">
    <location>
        <begin position="325"/>
        <end position="346"/>
    </location>
</feature>
<keyword evidence="8 10" id="KW-0472">Membrane</keyword>
<keyword evidence="4 10" id="KW-0812">Transmembrane</keyword>
<comment type="caution">
    <text evidence="12">The sequence shown here is derived from an EMBL/GenBank/DDBJ whole genome shotgun (WGS) entry which is preliminary data.</text>
</comment>
<evidence type="ECO:0000256" key="2">
    <source>
        <dbReference type="ARBA" id="ARBA00009063"/>
    </source>
</evidence>
<keyword evidence="3" id="KW-0813">Transport</keyword>
<evidence type="ECO:0000256" key="1">
    <source>
        <dbReference type="ARBA" id="ARBA00004211"/>
    </source>
</evidence>
<comment type="similarity">
    <text evidence="2">Belongs to the syntaxin family.</text>
</comment>
<evidence type="ECO:0000313" key="13">
    <source>
        <dbReference type="Proteomes" id="UP000693981"/>
    </source>
</evidence>
<evidence type="ECO:0000256" key="10">
    <source>
        <dbReference type="SAM" id="Phobius"/>
    </source>
</evidence>
<proteinExistence type="inferred from homology"/>
<keyword evidence="7" id="KW-0175">Coiled coil</keyword>
<keyword evidence="6 10" id="KW-1133">Transmembrane helix</keyword>
<dbReference type="InterPro" id="IPR000727">
    <property type="entry name" value="T_SNARE_dom"/>
</dbReference>
<dbReference type="AlphaFoldDB" id="A0A8T1WP51"/>